<comment type="caution">
    <text evidence="6">The sequence shown here is derived from an EMBL/GenBank/DDBJ whole genome shotgun (WGS) entry which is preliminary data.</text>
</comment>
<reference evidence="7" key="1">
    <citation type="journal article" date="2017" name="Proc. Natl. Acad. Sci. U.S.A.">
        <title>Simulation of Deepwater Horizon oil plume reveals substrate specialization within a complex community of hydrocarbon-degraders.</title>
        <authorList>
            <person name="Hu P."/>
            <person name="Dubinsky E.A."/>
            <person name="Probst A.J."/>
            <person name="Wang J."/>
            <person name="Sieber C.M.K."/>
            <person name="Tom L.M."/>
            <person name="Gardinali P."/>
            <person name="Banfield J.F."/>
            <person name="Atlas R.M."/>
            <person name="Andersen G.L."/>
        </authorList>
    </citation>
    <scope>NUCLEOTIDE SEQUENCE [LARGE SCALE GENOMIC DNA]</scope>
</reference>
<evidence type="ECO:0000256" key="5">
    <source>
        <dbReference type="SAM" id="SignalP"/>
    </source>
</evidence>
<dbReference type="EMBL" id="MAAO01000008">
    <property type="protein sequence ID" value="OUR95276.1"/>
    <property type="molecule type" value="Genomic_DNA"/>
</dbReference>
<keyword evidence="3" id="KW-0378">Hydrolase</keyword>
<evidence type="ECO:0000313" key="6">
    <source>
        <dbReference type="EMBL" id="OUR95276.1"/>
    </source>
</evidence>
<dbReference type="PROSITE" id="PS00673">
    <property type="entry name" value="V8_SER"/>
    <property type="match status" value="1"/>
</dbReference>
<dbReference type="GO" id="GO:0004252">
    <property type="term" value="F:serine-type endopeptidase activity"/>
    <property type="evidence" value="ECO:0007669"/>
    <property type="project" value="InterPro"/>
</dbReference>
<dbReference type="InterPro" id="IPR009003">
    <property type="entry name" value="Peptidase_S1_PA"/>
</dbReference>
<dbReference type="Pfam" id="PF13365">
    <property type="entry name" value="Trypsin_2"/>
    <property type="match status" value="1"/>
</dbReference>
<sequence length="292" mass="31869">MTLRMILATAAMTLTALTATASVDKVVYGDDNRLDIYEVSDTNLLNLAKATAAHVSNRNVEDLRNGQVKLSGSKLNVCSDEKFDGQLTAGRCSGFLVEHKGKQYLVTAGHCMTSQSDCNGYKWVFDYTMTSADQTEHKINKDSVYSCKRIVDQKLSRSTSNDYAVVELDRKVTGRTPLKFRTSGKVNNGEEIVVIGHPSGLPSKISGDAFVRNNSNSVYFASNLDTFGGNSGSAVFNARTGEVEGILVRGHNDYTYRRGPDGNSCRAPEYCSMDGCRGEDVTRTTAIGFFQN</sequence>
<keyword evidence="4" id="KW-0720">Serine protease</keyword>
<dbReference type="InterPro" id="IPR018114">
    <property type="entry name" value="TRYPSIN_HIS"/>
</dbReference>
<keyword evidence="2 5" id="KW-0732">Signal</keyword>
<evidence type="ECO:0000313" key="7">
    <source>
        <dbReference type="Proteomes" id="UP000196531"/>
    </source>
</evidence>
<dbReference type="InterPro" id="IPR043504">
    <property type="entry name" value="Peptidase_S1_PA_chymotrypsin"/>
</dbReference>
<protein>
    <recommendedName>
        <fullName evidence="8">Serine protease</fullName>
    </recommendedName>
</protein>
<dbReference type="PANTHER" id="PTHR15462:SF8">
    <property type="entry name" value="SERINE PROTEASE"/>
    <property type="match status" value="1"/>
</dbReference>
<feature type="signal peptide" evidence="5">
    <location>
        <begin position="1"/>
        <end position="21"/>
    </location>
</feature>
<dbReference type="PROSITE" id="PS00134">
    <property type="entry name" value="TRYPSIN_HIS"/>
    <property type="match status" value="1"/>
</dbReference>
<gene>
    <name evidence="6" type="ORF">A9Q84_15655</name>
</gene>
<dbReference type="SUPFAM" id="SSF50494">
    <property type="entry name" value="Trypsin-like serine proteases"/>
    <property type="match status" value="1"/>
</dbReference>
<dbReference type="InterPro" id="IPR000126">
    <property type="entry name" value="V8_ser_AS"/>
</dbReference>
<dbReference type="Gene3D" id="2.40.10.10">
    <property type="entry name" value="Trypsin-like serine proteases"/>
    <property type="match status" value="2"/>
</dbReference>
<evidence type="ECO:0000256" key="3">
    <source>
        <dbReference type="ARBA" id="ARBA00022801"/>
    </source>
</evidence>
<proteinExistence type="predicted"/>
<dbReference type="Proteomes" id="UP000196531">
    <property type="component" value="Unassembled WGS sequence"/>
</dbReference>
<organism evidence="6 7">
    <name type="scientific">Halobacteriovorax marinus</name>
    <dbReference type="NCBI Taxonomy" id="97084"/>
    <lineage>
        <taxon>Bacteria</taxon>
        <taxon>Pseudomonadati</taxon>
        <taxon>Bdellovibrionota</taxon>
        <taxon>Bacteriovoracia</taxon>
        <taxon>Bacteriovoracales</taxon>
        <taxon>Halobacteriovoraceae</taxon>
        <taxon>Halobacteriovorax</taxon>
    </lineage>
</organism>
<evidence type="ECO:0000256" key="4">
    <source>
        <dbReference type="ARBA" id="ARBA00022825"/>
    </source>
</evidence>
<keyword evidence="1" id="KW-0645">Protease</keyword>
<dbReference type="GO" id="GO:0006508">
    <property type="term" value="P:proteolysis"/>
    <property type="evidence" value="ECO:0007669"/>
    <property type="project" value="UniProtKB-KW"/>
</dbReference>
<dbReference type="PANTHER" id="PTHR15462">
    <property type="entry name" value="SERINE PROTEASE"/>
    <property type="match status" value="1"/>
</dbReference>
<evidence type="ECO:0000256" key="1">
    <source>
        <dbReference type="ARBA" id="ARBA00022670"/>
    </source>
</evidence>
<dbReference type="InterPro" id="IPR050966">
    <property type="entry name" value="Glutamyl_endopeptidase"/>
</dbReference>
<dbReference type="AlphaFoldDB" id="A0A1Y5F3Y2"/>
<accession>A0A1Y5F3Y2</accession>
<evidence type="ECO:0000256" key="2">
    <source>
        <dbReference type="ARBA" id="ARBA00022729"/>
    </source>
</evidence>
<feature type="chain" id="PRO_5012689546" description="Serine protease" evidence="5">
    <location>
        <begin position="22"/>
        <end position="292"/>
    </location>
</feature>
<name>A0A1Y5F3Y2_9BACT</name>
<evidence type="ECO:0008006" key="8">
    <source>
        <dbReference type="Google" id="ProtNLM"/>
    </source>
</evidence>